<protein>
    <recommendedName>
        <fullName evidence="6">Transcription antitermination protein NusB</fullName>
    </recommendedName>
    <alternativeName>
        <fullName evidence="6">Antitermination factor NusB</fullName>
    </alternativeName>
</protein>
<evidence type="ECO:0000313" key="9">
    <source>
        <dbReference type="Proteomes" id="UP000683246"/>
    </source>
</evidence>
<dbReference type="Gene3D" id="1.10.940.10">
    <property type="entry name" value="NusB-like"/>
    <property type="match status" value="1"/>
</dbReference>
<keyword evidence="3 6" id="KW-0694">RNA-binding</keyword>
<keyword evidence="5 6" id="KW-0804">Transcription</keyword>
<dbReference type="InterPro" id="IPR011605">
    <property type="entry name" value="NusB_fam"/>
</dbReference>
<dbReference type="GO" id="GO:0003723">
    <property type="term" value="F:RNA binding"/>
    <property type="evidence" value="ECO:0007669"/>
    <property type="project" value="UniProtKB-UniRule"/>
</dbReference>
<name>A0A8J8SHU9_9FIRM</name>
<feature type="domain" description="NusB/RsmB/TIM44" evidence="7">
    <location>
        <begin position="5"/>
        <end position="129"/>
    </location>
</feature>
<dbReference type="HAMAP" id="MF_00073">
    <property type="entry name" value="NusB"/>
    <property type="match status" value="1"/>
</dbReference>
<dbReference type="SUPFAM" id="SSF48013">
    <property type="entry name" value="NusB-like"/>
    <property type="match status" value="1"/>
</dbReference>
<dbReference type="KEGG" id="vpy:HZI73_16560"/>
<dbReference type="Pfam" id="PF01029">
    <property type="entry name" value="NusB"/>
    <property type="match status" value="1"/>
</dbReference>
<dbReference type="PANTHER" id="PTHR11078">
    <property type="entry name" value="N UTILIZATION SUBSTANCE PROTEIN B-RELATED"/>
    <property type="match status" value="1"/>
</dbReference>
<proteinExistence type="inferred from homology"/>
<evidence type="ECO:0000256" key="2">
    <source>
        <dbReference type="ARBA" id="ARBA00022814"/>
    </source>
</evidence>
<evidence type="ECO:0000259" key="7">
    <source>
        <dbReference type="Pfam" id="PF01029"/>
    </source>
</evidence>
<keyword evidence="9" id="KW-1185">Reference proteome</keyword>
<evidence type="ECO:0000256" key="5">
    <source>
        <dbReference type="ARBA" id="ARBA00023163"/>
    </source>
</evidence>
<dbReference type="Proteomes" id="UP000683246">
    <property type="component" value="Chromosome"/>
</dbReference>
<gene>
    <name evidence="6 8" type="primary">nusB</name>
    <name evidence="8" type="ORF">HZI73_16560</name>
</gene>
<evidence type="ECO:0000256" key="3">
    <source>
        <dbReference type="ARBA" id="ARBA00022884"/>
    </source>
</evidence>
<dbReference type="AlphaFoldDB" id="A0A8J8SHU9"/>
<evidence type="ECO:0000256" key="4">
    <source>
        <dbReference type="ARBA" id="ARBA00023015"/>
    </source>
</evidence>
<accession>A0A8J8SHU9</accession>
<evidence type="ECO:0000256" key="6">
    <source>
        <dbReference type="HAMAP-Rule" id="MF_00073"/>
    </source>
</evidence>
<keyword evidence="4 6" id="KW-0805">Transcription regulation</keyword>
<dbReference type="GO" id="GO:0031564">
    <property type="term" value="P:transcription antitermination"/>
    <property type="evidence" value="ECO:0007669"/>
    <property type="project" value="UniProtKB-KW"/>
</dbReference>
<dbReference type="GO" id="GO:0006353">
    <property type="term" value="P:DNA-templated transcription termination"/>
    <property type="evidence" value="ECO:0007669"/>
    <property type="project" value="UniProtKB-UniRule"/>
</dbReference>
<dbReference type="NCBIfam" id="TIGR01951">
    <property type="entry name" value="nusB"/>
    <property type="match status" value="1"/>
</dbReference>
<comment type="function">
    <text evidence="6">Involved in transcription antitermination. Required for transcription of ribosomal RNA (rRNA) genes. Binds specifically to the boxA antiterminator sequence of the ribosomal RNA (rrn) operons.</text>
</comment>
<dbReference type="PANTHER" id="PTHR11078:SF3">
    <property type="entry name" value="ANTITERMINATION NUSB DOMAIN-CONTAINING PROTEIN"/>
    <property type="match status" value="1"/>
</dbReference>
<dbReference type="RefSeq" id="WP_212694491.1">
    <property type="nucleotide sequence ID" value="NZ_CP058649.1"/>
</dbReference>
<evidence type="ECO:0000256" key="1">
    <source>
        <dbReference type="ARBA" id="ARBA00005952"/>
    </source>
</evidence>
<evidence type="ECO:0000313" key="8">
    <source>
        <dbReference type="EMBL" id="QUI23804.1"/>
    </source>
</evidence>
<dbReference type="EMBL" id="CP058649">
    <property type="protein sequence ID" value="QUI23804.1"/>
    <property type="molecule type" value="Genomic_DNA"/>
</dbReference>
<dbReference type="GO" id="GO:0005829">
    <property type="term" value="C:cytosol"/>
    <property type="evidence" value="ECO:0007669"/>
    <property type="project" value="TreeGrafter"/>
</dbReference>
<comment type="similarity">
    <text evidence="1 6">Belongs to the NusB family.</text>
</comment>
<dbReference type="InterPro" id="IPR006027">
    <property type="entry name" value="NusB_RsmB_TIM44"/>
</dbReference>
<organism evidence="8 9">
    <name type="scientific">Vallitalea pronyensis</name>
    <dbReference type="NCBI Taxonomy" id="1348613"/>
    <lineage>
        <taxon>Bacteria</taxon>
        <taxon>Bacillati</taxon>
        <taxon>Bacillota</taxon>
        <taxon>Clostridia</taxon>
        <taxon>Lachnospirales</taxon>
        <taxon>Vallitaleaceae</taxon>
        <taxon>Vallitalea</taxon>
    </lineage>
</organism>
<dbReference type="InterPro" id="IPR035926">
    <property type="entry name" value="NusB-like_sf"/>
</dbReference>
<keyword evidence="2 6" id="KW-0889">Transcription antitermination</keyword>
<reference evidence="8" key="1">
    <citation type="submission" date="2020-07" db="EMBL/GenBank/DDBJ databases">
        <title>Vallitalea pronyensis genome.</title>
        <authorList>
            <person name="Postec A."/>
        </authorList>
    </citation>
    <scope>NUCLEOTIDE SEQUENCE</scope>
    <source>
        <strain evidence="8">FatNI3</strain>
    </source>
</reference>
<sequence>MNRRTMREHIFKAIFSIEFNDEAFEERMEVYLGHLEADEDAKTYIRHKGLNISNKLSDIDQVISQHATKWSIDRMAKVDVSILRLAVYEIRYDEDIPTNVAINEAVEIAKKYGGDHSASFVNGILAKVVN</sequence>